<accession>A0AAE1BWV8</accession>
<sequence>MDVKEEDVMEVEEKRVKMKEGVEACRSEVEEGQSVRTRIPVPECQLDLECQSYPECQYESASQTQSAS</sequence>
<reference evidence="1" key="1">
    <citation type="submission" date="2023-10" db="EMBL/GenBank/DDBJ databases">
        <title>Genome assemblies of two species of porcelain crab, Petrolisthes cinctipes and Petrolisthes manimaculis (Anomura: Porcellanidae).</title>
        <authorList>
            <person name="Angst P."/>
        </authorList>
    </citation>
    <scope>NUCLEOTIDE SEQUENCE</scope>
    <source>
        <strain evidence="1">PB745_01</strain>
        <tissue evidence="1">Gill</tissue>
    </source>
</reference>
<protein>
    <submittedName>
        <fullName evidence="1">Uncharacterized protein</fullName>
    </submittedName>
</protein>
<comment type="caution">
    <text evidence="1">The sequence shown here is derived from an EMBL/GenBank/DDBJ whole genome shotgun (WGS) entry which is preliminary data.</text>
</comment>
<gene>
    <name evidence="1" type="ORF">Pcinc_035242</name>
</gene>
<dbReference type="AlphaFoldDB" id="A0AAE1BWV8"/>
<dbReference type="Proteomes" id="UP001286313">
    <property type="component" value="Unassembled WGS sequence"/>
</dbReference>
<organism evidence="1 2">
    <name type="scientific">Petrolisthes cinctipes</name>
    <name type="common">Flat porcelain crab</name>
    <dbReference type="NCBI Taxonomy" id="88211"/>
    <lineage>
        <taxon>Eukaryota</taxon>
        <taxon>Metazoa</taxon>
        <taxon>Ecdysozoa</taxon>
        <taxon>Arthropoda</taxon>
        <taxon>Crustacea</taxon>
        <taxon>Multicrustacea</taxon>
        <taxon>Malacostraca</taxon>
        <taxon>Eumalacostraca</taxon>
        <taxon>Eucarida</taxon>
        <taxon>Decapoda</taxon>
        <taxon>Pleocyemata</taxon>
        <taxon>Anomura</taxon>
        <taxon>Galatheoidea</taxon>
        <taxon>Porcellanidae</taxon>
        <taxon>Petrolisthes</taxon>
    </lineage>
</organism>
<evidence type="ECO:0000313" key="1">
    <source>
        <dbReference type="EMBL" id="KAK3858578.1"/>
    </source>
</evidence>
<dbReference type="EMBL" id="JAWQEG010005268">
    <property type="protein sequence ID" value="KAK3858578.1"/>
    <property type="molecule type" value="Genomic_DNA"/>
</dbReference>
<name>A0AAE1BWV8_PETCI</name>
<keyword evidence="2" id="KW-1185">Reference proteome</keyword>
<evidence type="ECO:0000313" key="2">
    <source>
        <dbReference type="Proteomes" id="UP001286313"/>
    </source>
</evidence>
<proteinExistence type="predicted"/>